<proteinExistence type="predicted"/>
<dbReference type="EMBL" id="HACA01021671">
    <property type="protein sequence ID" value="CDW39032.1"/>
    <property type="molecule type" value="Transcribed_RNA"/>
</dbReference>
<name>A0A0K2UMB8_LEPSM</name>
<evidence type="ECO:0000313" key="1">
    <source>
        <dbReference type="EMBL" id="CDW39032.1"/>
    </source>
</evidence>
<accession>A0A0K2UMB8</accession>
<protein>
    <submittedName>
        <fullName evidence="1">Uncharacterized protein</fullName>
    </submittedName>
</protein>
<organism evidence="1">
    <name type="scientific">Lepeophtheirus salmonis</name>
    <name type="common">Salmon louse</name>
    <name type="synonym">Caligus salmonis</name>
    <dbReference type="NCBI Taxonomy" id="72036"/>
    <lineage>
        <taxon>Eukaryota</taxon>
        <taxon>Metazoa</taxon>
        <taxon>Ecdysozoa</taxon>
        <taxon>Arthropoda</taxon>
        <taxon>Crustacea</taxon>
        <taxon>Multicrustacea</taxon>
        <taxon>Hexanauplia</taxon>
        <taxon>Copepoda</taxon>
        <taxon>Siphonostomatoida</taxon>
        <taxon>Caligidae</taxon>
        <taxon>Lepeophtheirus</taxon>
    </lineage>
</organism>
<reference evidence="1" key="1">
    <citation type="submission" date="2014-05" db="EMBL/GenBank/DDBJ databases">
        <authorList>
            <person name="Chronopoulou M."/>
        </authorList>
    </citation>
    <scope>NUCLEOTIDE SEQUENCE</scope>
    <source>
        <tissue evidence="1">Whole organism</tissue>
    </source>
</reference>
<sequence>MIESQLCFVYYSKKTIQIVRVLLFPGCI</sequence>
<dbReference type="AlphaFoldDB" id="A0A0K2UMB8"/>